<dbReference type="EMBL" id="CSTE01000002">
    <property type="protein sequence ID" value="CQR50397.1"/>
    <property type="molecule type" value="Genomic_DNA"/>
</dbReference>
<protein>
    <recommendedName>
        <fullName evidence="3">Small CPxCG-related zinc finger protein</fullName>
    </recommendedName>
</protein>
<dbReference type="Pfam" id="PF24441">
    <property type="entry name" value="DUF7560"/>
    <property type="match status" value="1"/>
</dbReference>
<gene>
    <name evidence="1" type="ORF">BN996_01877</name>
</gene>
<proteinExistence type="predicted"/>
<dbReference type="Proteomes" id="UP000198902">
    <property type="component" value="Unassembled WGS sequence"/>
</dbReference>
<organism evidence="1 2">
    <name type="scientific">Haloferax massiliensis</name>
    <dbReference type="NCBI Taxonomy" id="1476858"/>
    <lineage>
        <taxon>Archaea</taxon>
        <taxon>Methanobacteriati</taxon>
        <taxon>Methanobacteriota</taxon>
        <taxon>Stenosarchaea group</taxon>
        <taxon>Halobacteria</taxon>
        <taxon>Halobacteriales</taxon>
        <taxon>Haloferacaceae</taxon>
        <taxon>Haloferax</taxon>
    </lineage>
</organism>
<evidence type="ECO:0008006" key="3">
    <source>
        <dbReference type="Google" id="ProtNLM"/>
    </source>
</evidence>
<dbReference type="RefSeq" id="WP_004970899.1">
    <property type="nucleotide sequence ID" value="NZ_CABLRR010000002.1"/>
</dbReference>
<evidence type="ECO:0000313" key="1">
    <source>
        <dbReference type="EMBL" id="CQR50397.1"/>
    </source>
</evidence>
<reference evidence="2" key="1">
    <citation type="submission" date="2015-03" db="EMBL/GenBank/DDBJ databases">
        <authorList>
            <person name="Urmite Genomes"/>
        </authorList>
    </citation>
    <scope>NUCLEOTIDE SEQUENCE [LARGE SCALE GENOMIC DNA]</scope>
    <source>
        <strain evidence="2">Arc-Hr</strain>
    </source>
</reference>
<evidence type="ECO:0000313" key="2">
    <source>
        <dbReference type="Proteomes" id="UP000198902"/>
    </source>
</evidence>
<sequence length="44" mass="4992">MREFDVTCPECGERYRVNEPMMRTLRETGCVLCTAPLNDAPKSA</sequence>
<keyword evidence="2" id="KW-1185">Reference proteome</keyword>
<dbReference type="InterPro" id="IPR055982">
    <property type="entry name" value="DUF7560"/>
</dbReference>
<name>A0A0D6JR94_9EURY</name>
<dbReference type="AlphaFoldDB" id="A0A0D6JR94"/>
<accession>A0A0D6JR94</accession>